<evidence type="ECO:0000313" key="1">
    <source>
        <dbReference type="EMBL" id="PQQ17871.1"/>
    </source>
</evidence>
<gene>
    <name evidence="1" type="ORF">Pyn_33366</name>
</gene>
<comment type="caution">
    <text evidence="1">The sequence shown here is derived from an EMBL/GenBank/DDBJ whole genome shotgun (WGS) entry which is preliminary data.</text>
</comment>
<dbReference type="Gene3D" id="1.25.10.10">
    <property type="entry name" value="Leucine-rich Repeat Variant"/>
    <property type="match status" value="1"/>
</dbReference>
<evidence type="ECO:0000313" key="2">
    <source>
        <dbReference type="Proteomes" id="UP000250321"/>
    </source>
</evidence>
<protein>
    <submittedName>
        <fullName evidence="1">Uncharacterized protein</fullName>
    </submittedName>
</protein>
<dbReference type="AlphaFoldDB" id="A0A314ZM42"/>
<accession>A0A314ZM42</accession>
<dbReference type="OrthoDB" id="29308at2759"/>
<proteinExistence type="predicted"/>
<sequence>MQNLTPLIISSNGAAEDHRARACDELSRLLRPIQGVLDLVKSIGEARSKAKEEHIFLLEMETLKRCLSEPEIPKCKMKEYIIRLIYVEMLGNDGSFVEK</sequence>
<dbReference type="InterPro" id="IPR011989">
    <property type="entry name" value="ARM-like"/>
</dbReference>
<dbReference type="Proteomes" id="UP000250321">
    <property type="component" value="Unassembled WGS sequence"/>
</dbReference>
<reference evidence="1 2" key="1">
    <citation type="submission" date="2018-02" db="EMBL/GenBank/DDBJ databases">
        <title>Draft genome of wild Prunus yedoensis var. nudiflora.</title>
        <authorList>
            <person name="Baek S."/>
            <person name="Kim J.-H."/>
            <person name="Choi K."/>
            <person name="Kim G.-B."/>
            <person name="Cho A."/>
            <person name="Jang H."/>
            <person name="Shin C.-H."/>
            <person name="Yu H.-J."/>
            <person name="Mun J.-H."/>
        </authorList>
    </citation>
    <scope>NUCLEOTIDE SEQUENCE [LARGE SCALE GENOMIC DNA]</scope>
    <source>
        <strain evidence="2">cv. Jeju island</strain>
        <tissue evidence="1">Leaf</tissue>
    </source>
</reference>
<dbReference type="STRING" id="2094558.A0A314ZM42"/>
<dbReference type="EMBL" id="PJQY01000133">
    <property type="protein sequence ID" value="PQQ17871.1"/>
    <property type="molecule type" value="Genomic_DNA"/>
</dbReference>
<keyword evidence="2" id="KW-1185">Reference proteome</keyword>
<organism evidence="1 2">
    <name type="scientific">Prunus yedoensis var. nudiflora</name>
    <dbReference type="NCBI Taxonomy" id="2094558"/>
    <lineage>
        <taxon>Eukaryota</taxon>
        <taxon>Viridiplantae</taxon>
        <taxon>Streptophyta</taxon>
        <taxon>Embryophyta</taxon>
        <taxon>Tracheophyta</taxon>
        <taxon>Spermatophyta</taxon>
        <taxon>Magnoliopsida</taxon>
        <taxon>eudicotyledons</taxon>
        <taxon>Gunneridae</taxon>
        <taxon>Pentapetalae</taxon>
        <taxon>rosids</taxon>
        <taxon>fabids</taxon>
        <taxon>Rosales</taxon>
        <taxon>Rosaceae</taxon>
        <taxon>Amygdaloideae</taxon>
        <taxon>Amygdaleae</taxon>
        <taxon>Prunus</taxon>
    </lineage>
</organism>
<name>A0A314ZM42_PRUYE</name>